<comment type="caution">
    <text evidence="3">The sequence shown here is derived from an EMBL/GenBank/DDBJ whole genome shotgun (WGS) entry which is preliminary data.</text>
</comment>
<evidence type="ECO:0000313" key="3">
    <source>
        <dbReference type="EMBL" id="CAB3362670.1"/>
    </source>
</evidence>
<protein>
    <submittedName>
        <fullName evidence="3">Uncharacterized protein</fullName>
    </submittedName>
</protein>
<keyword evidence="1" id="KW-0175">Coiled coil</keyword>
<reference evidence="3 4" key="1">
    <citation type="submission" date="2020-04" db="EMBL/GenBank/DDBJ databases">
        <authorList>
            <person name="Alioto T."/>
            <person name="Alioto T."/>
            <person name="Gomez Garrido J."/>
        </authorList>
    </citation>
    <scope>NUCLEOTIDE SEQUENCE [LARGE SCALE GENOMIC DNA]</scope>
</reference>
<feature type="coiled-coil region" evidence="1">
    <location>
        <begin position="103"/>
        <end position="136"/>
    </location>
</feature>
<accession>A0A8S1C0Y8</accession>
<dbReference type="AlphaFoldDB" id="A0A8S1C0Y8"/>
<evidence type="ECO:0000313" key="4">
    <source>
        <dbReference type="Proteomes" id="UP000494165"/>
    </source>
</evidence>
<feature type="compositionally biased region" description="Basic residues" evidence="2">
    <location>
        <begin position="39"/>
        <end position="55"/>
    </location>
</feature>
<sequence length="216" mass="25363">MALVKKEVALVKKAKKPLPGAKVPPPSPKPEAKAVKKPDGKKKGRRGKRGKKGKKVMSAAELRRRELAKWMGVRPQLLAERIAQSKPEMPYFLQVEYALLADRALAKRARERLRKRQQVLEEKQNKEREHMALVAERHYDHWESKYQRALKNWIDVEQKRKAVHQSQLQKAKDISRSLFVQKQDLCKRFRLQEIKDKLRSKEESRVCRILGKKYTD</sequence>
<evidence type="ECO:0000256" key="1">
    <source>
        <dbReference type="SAM" id="Coils"/>
    </source>
</evidence>
<evidence type="ECO:0000256" key="2">
    <source>
        <dbReference type="SAM" id="MobiDB-lite"/>
    </source>
</evidence>
<keyword evidence="4" id="KW-1185">Reference proteome</keyword>
<name>A0A8S1C0Y8_9INSE</name>
<proteinExistence type="predicted"/>
<gene>
    <name evidence="3" type="ORF">CLODIP_2_CD14411</name>
</gene>
<dbReference type="Proteomes" id="UP000494165">
    <property type="component" value="Unassembled WGS sequence"/>
</dbReference>
<dbReference type="EMBL" id="CADEPI010000009">
    <property type="protein sequence ID" value="CAB3362670.1"/>
    <property type="molecule type" value="Genomic_DNA"/>
</dbReference>
<feature type="region of interest" description="Disordered" evidence="2">
    <location>
        <begin position="14"/>
        <end position="59"/>
    </location>
</feature>
<organism evidence="3 4">
    <name type="scientific">Cloeon dipterum</name>
    <dbReference type="NCBI Taxonomy" id="197152"/>
    <lineage>
        <taxon>Eukaryota</taxon>
        <taxon>Metazoa</taxon>
        <taxon>Ecdysozoa</taxon>
        <taxon>Arthropoda</taxon>
        <taxon>Hexapoda</taxon>
        <taxon>Insecta</taxon>
        <taxon>Pterygota</taxon>
        <taxon>Palaeoptera</taxon>
        <taxon>Ephemeroptera</taxon>
        <taxon>Pisciforma</taxon>
        <taxon>Baetidae</taxon>
        <taxon>Cloeon</taxon>
    </lineage>
</organism>